<sequence length="40" mass="4575">MQKIAMDSLNKTDFKKLASQQKTIQMKVCLLALAHFKEGH</sequence>
<accession>A0A0H3ZVB7</accession>
<evidence type="ECO:0000313" key="2">
    <source>
        <dbReference type="EMBL" id="AKN40215.1"/>
    </source>
</evidence>
<proteinExistence type="predicted"/>
<evidence type="ECO:0000313" key="1">
    <source>
        <dbReference type="EMBL" id="AKN39692.1"/>
    </source>
</evidence>
<dbReference type="EMBL" id="KP795684">
    <property type="protein sequence ID" value="AKN40215.1"/>
    <property type="molecule type" value="Genomic_DNA"/>
</dbReference>
<name>A0A0H3ZVB7_9VIBR</name>
<protein>
    <submittedName>
        <fullName evidence="2">Mobile element protein</fullName>
    </submittedName>
</protein>
<reference evidence="2" key="1">
    <citation type="journal article" date="2015" name="MBio">
        <title>Eco-Evolutionary Dynamics of Episomes among Ecologically Cohesive Bacterial Populations.</title>
        <authorList>
            <person name="Xue H."/>
            <person name="Cordero O.X."/>
            <person name="Camas F.M."/>
            <person name="Trimble W."/>
            <person name="Meyer F."/>
            <person name="Guglielmini J."/>
            <person name="Rocha E.P."/>
            <person name="Polz M.F."/>
        </authorList>
    </citation>
    <scope>NUCLEOTIDE SEQUENCE</scope>
    <source>
        <strain evidence="1">1F_146</strain>
        <strain evidence="2">FF_267</strain>
    </source>
</reference>
<organism evidence="2">
    <name type="scientific">Vibrio tasmaniensis</name>
    <dbReference type="NCBI Taxonomy" id="212663"/>
    <lineage>
        <taxon>Bacteria</taxon>
        <taxon>Pseudomonadati</taxon>
        <taxon>Pseudomonadota</taxon>
        <taxon>Gammaproteobacteria</taxon>
        <taxon>Vibrionales</taxon>
        <taxon>Vibrionaceae</taxon>
        <taxon>Vibrio</taxon>
    </lineage>
</organism>
<dbReference type="EMBL" id="KP795656">
    <property type="protein sequence ID" value="AKN39692.1"/>
    <property type="molecule type" value="Genomic_DNA"/>
</dbReference>
<dbReference type="AlphaFoldDB" id="A0A0H3ZVB7"/>